<evidence type="ECO:0000313" key="4">
    <source>
        <dbReference type="Proteomes" id="UP001066276"/>
    </source>
</evidence>
<feature type="transmembrane region" description="Helical" evidence="2">
    <location>
        <begin position="73"/>
        <end position="92"/>
    </location>
</feature>
<proteinExistence type="inferred from homology"/>
<keyword evidence="2" id="KW-0472">Membrane</keyword>
<evidence type="ECO:0000313" key="3">
    <source>
        <dbReference type="EMBL" id="KAJ1090305.1"/>
    </source>
</evidence>
<dbReference type="Proteomes" id="UP001066276">
    <property type="component" value="Chromosome 11"/>
</dbReference>
<feature type="transmembrane region" description="Helical" evidence="2">
    <location>
        <begin position="98"/>
        <end position="122"/>
    </location>
</feature>
<evidence type="ECO:0000256" key="2">
    <source>
        <dbReference type="SAM" id="Phobius"/>
    </source>
</evidence>
<dbReference type="PANTHER" id="PTHR10686:SF37">
    <property type="entry name" value="THIAMINE TRANSPORTER 2"/>
    <property type="match status" value="1"/>
</dbReference>
<name>A0AAV7LS27_PLEWA</name>
<protein>
    <submittedName>
        <fullName evidence="3">Uncharacterized protein</fullName>
    </submittedName>
</protein>
<reference evidence="3" key="1">
    <citation type="journal article" date="2022" name="bioRxiv">
        <title>Sequencing and chromosome-scale assembly of the giantPleurodeles waltlgenome.</title>
        <authorList>
            <person name="Brown T."/>
            <person name="Elewa A."/>
            <person name="Iarovenko S."/>
            <person name="Subramanian E."/>
            <person name="Araus A.J."/>
            <person name="Petzold A."/>
            <person name="Susuki M."/>
            <person name="Suzuki K.-i.T."/>
            <person name="Hayashi T."/>
            <person name="Toyoda A."/>
            <person name="Oliveira C."/>
            <person name="Osipova E."/>
            <person name="Leigh N.D."/>
            <person name="Simon A."/>
            <person name="Yun M.H."/>
        </authorList>
    </citation>
    <scope>NUCLEOTIDE SEQUENCE</scope>
    <source>
        <strain evidence="3">20211129_DDA</strain>
        <tissue evidence="3">Liver</tissue>
    </source>
</reference>
<dbReference type="EMBL" id="JANPWB010000015">
    <property type="protein sequence ID" value="KAJ1090305.1"/>
    <property type="molecule type" value="Genomic_DNA"/>
</dbReference>
<keyword evidence="2" id="KW-1133">Transmembrane helix</keyword>
<organism evidence="3 4">
    <name type="scientific">Pleurodeles waltl</name>
    <name type="common">Iberian ribbed newt</name>
    <dbReference type="NCBI Taxonomy" id="8319"/>
    <lineage>
        <taxon>Eukaryota</taxon>
        <taxon>Metazoa</taxon>
        <taxon>Chordata</taxon>
        <taxon>Craniata</taxon>
        <taxon>Vertebrata</taxon>
        <taxon>Euteleostomi</taxon>
        <taxon>Amphibia</taxon>
        <taxon>Batrachia</taxon>
        <taxon>Caudata</taxon>
        <taxon>Salamandroidea</taxon>
        <taxon>Salamandridae</taxon>
        <taxon>Pleurodelinae</taxon>
        <taxon>Pleurodeles</taxon>
    </lineage>
</organism>
<dbReference type="InterPro" id="IPR002666">
    <property type="entry name" value="Folate_carrier"/>
</dbReference>
<dbReference type="PANTHER" id="PTHR10686">
    <property type="entry name" value="FOLATE TRANSPORTER"/>
    <property type="match status" value="1"/>
</dbReference>
<comment type="similarity">
    <text evidence="1">Belongs to the reduced folate carrier (RFC) transporter (TC 2.A.48) family.</text>
</comment>
<keyword evidence="2" id="KW-0812">Transmembrane</keyword>
<feature type="transmembrane region" description="Helical" evidence="2">
    <location>
        <begin position="43"/>
        <end position="61"/>
    </location>
</feature>
<keyword evidence="4" id="KW-1185">Reference proteome</keyword>
<dbReference type="Pfam" id="PF01770">
    <property type="entry name" value="Folate_carrier"/>
    <property type="match status" value="1"/>
</dbReference>
<gene>
    <name evidence="3" type="ORF">NDU88_003438</name>
</gene>
<dbReference type="GO" id="GO:0005886">
    <property type="term" value="C:plasma membrane"/>
    <property type="evidence" value="ECO:0007669"/>
    <property type="project" value="TreeGrafter"/>
</dbReference>
<dbReference type="GO" id="GO:0015234">
    <property type="term" value="F:thiamine transmembrane transporter activity"/>
    <property type="evidence" value="ECO:0007669"/>
    <property type="project" value="TreeGrafter"/>
</dbReference>
<dbReference type="AlphaFoldDB" id="A0AAV7LS27"/>
<accession>A0AAV7LS27</accession>
<comment type="caution">
    <text evidence="3">The sequence shown here is derived from an EMBL/GenBank/DDBJ whole genome shotgun (WGS) entry which is preliminary data.</text>
</comment>
<sequence length="139" mass="15362">MCDSKQREQEGIVRCALAEQEPGAAASFSVGYVKINWDLSGELAIGIFSALNAAALLLMDFTRNIWVCYAGYLVFKSLYMLLITIATFQIAMNLNMERYALMFGVNTFVALALQTILTIIVVDSRGLGLDVVTQSVYSW</sequence>
<evidence type="ECO:0000256" key="1">
    <source>
        <dbReference type="ARBA" id="ARBA00005773"/>
    </source>
</evidence>